<evidence type="ECO:0000256" key="2">
    <source>
        <dbReference type="ARBA" id="ARBA00022676"/>
    </source>
</evidence>
<evidence type="ECO:0000313" key="5">
    <source>
        <dbReference type="EMBL" id="KAJ8961043.1"/>
    </source>
</evidence>
<sequence>MNIILCVFLIYNIFNTFLTLTNASKILVVCPVAVHSHFILGFRLARELANRGHEVTFINAYPQKKAIKNLREISVEEIRGAMNVKKKQLYDVGQMSYIRILTWLNDYGSGYTEDTLRVKEVQELLKSNEKFDLVVTEHFMNEAMLIFPYKFNCPSVILTPGPTMIFNNHLFANPSPSSYVTNILLNFGNHMSFWDRLKNTYYNVVGELFLNYIMLPSQAKILKRTVPGAPDLKNILYNSSLMLSTSHISLKDPVPLQPAIKEIGGYHLESTKPLPEDLQQFLDNAKEGVILFSMGSNIKSADFPPNHKKAILNIFSKLKQKVLWKFETDLPGKPKNVKIMSWLPQQDILGTYRQNAKMRSMIMHDQPMKQIDEAVFWIQYVIRHKGAPHLKSAGLDLKWYQRYLVDIIFFLAFIMLTFFVVIFYLFKYIFGTKRNVKNTKKD</sequence>
<dbReference type="EMBL" id="JANEYF010001621">
    <property type="protein sequence ID" value="KAJ8961043.1"/>
    <property type="molecule type" value="Genomic_DNA"/>
</dbReference>
<comment type="caution">
    <text evidence="5">The sequence shown here is derived from an EMBL/GenBank/DDBJ whole genome shotgun (WGS) entry which is preliminary data.</text>
</comment>
<dbReference type="Pfam" id="PF00201">
    <property type="entry name" value="UDPGT"/>
    <property type="match status" value="2"/>
</dbReference>
<keyword evidence="4" id="KW-0812">Transmembrane</keyword>
<keyword evidence="6" id="KW-1185">Reference proteome</keyword>
<protein>
    <recommendedName>
        <fullName evidence="7">UDP-glucuronosyltransferase</fullName>
    </recommendedName>
</protein>
<reference evidence="5" key="1">
    <citation type="journal article" date="2023" name="Insect Mol. Biol.">
        <title>Genome sequencing provides insights into the evolution of gene families encoding plant cell wall-degrading enzymes in longhorned beetles.</title>
        <authorList>
            <person name="Shin N.R."/>
            <person name="Okamura Y."/>
            <person name="Kirsch R."/>
            <person name="Pauchet Y."/>
        </authorList>
    </citation>
    <scope>NUCLEOTIDE SEQUENCE</scope>
    <source>
        <strain evidence="5">RBIC_L_NR</strain>
    </source>
</reference>
<proteinExistence type="inferred from homology"/>
<evidence type="ECO:0000256" key="3">
    <source>
        <dbReference type="ARBA" id="ARBA00022679"/>
    </source>
</evidence>
<evidence type="ECO:0000256" key="4">
    <source>
        <dbReference type="SAM" id="Phobius"/>
    </source>
</evidence>
<evidence type="ECO:0000313" key="6">
    <source>
        <dbReference type="Proteomes" id="UP001162156"/>
    </source>
</evidence>
<evidence type="ECO:0008006" key="7">
    <source>
        <dbReference type="Google" id="ProtNLM"/>
    </source>
</evidence>
<keyword evidence="4" id="KW-1133">Transmembrane helix</keyword>
<dbReference type="GO" id="GO:0008194">
    <property type="term" value="F:UDP-glycosyltransferase activity"/>
    <property type="evidence" value="ECO:0007669"/>
    <property type="project" value="InterPro"/>
</dbReference>
<gene>
    <name evidence="5" type="ORF">NQ314_005972</name>
</gene>
<comment type="similarity">
    <text evidence="1">Belongs to the UDP-glycosyltransferase family.</text>
</comment>
<dbReference type="PANTHER" id="PTHR48043">
    <property type="entry name" value="EG:EG0003.4 PROTEIN-RELATED"/>
    <property type="match status" value="1"/>
</dbReference>
<dbReference type="CDD" id="cd03784">
    <property type="entry name" value="GT1_Gtf-like"/>
    <property type="match status" value="1"/>
</dbReference>
<accession>A0AAV8Z9Z6</accession>
<keyword evidence="3" id="KW-0808">Transferase</keyword>
<dbReference type="InterPro" id="IPR002213">
    <property type="entry name" value="UDP_glucos_trans"/>
</dbReference>
<dbReference type="AlphaFoldDB" id="A0AAV8Z9Z6"/>
<organism evidence="5 6">
    <name type="scientific">Rhamnusium bicolor</name>
    <dbReference type="NCBI Taxonomy" id="1586634"/>
    <lineage>
        <taxon>Eukaryota</taxon>
        <taxon>Metazoa</taxon>
        <taxon>Ecdysozoa</taxon>
        <taxon>Arthropoda</taxon>
        <taxon>Hexapoda</taxon>
        <taxon>Insecta</taxon>
        <taxon>Pterygota</taxon>
        <taxon>Neoptera</taxon>
        <taxon>Endopterygota</taxon>
        <taxon>Coleoptera</taxon>
        <taxon>Polyphaga</taxon>
        <taxon>Cucujiformia</taxon>
        <taxon>Chrysomeloidea</taxon>
        <taxon>Cerambycidae</taxon>
        <taxon>Lepturinae</taxon>
        <taxon>Rhagiini</taxon>
        <taxon>Rhamnusium</taxon>
    </lineage>
</organism>
<feature type="transmembrane region" description="Helical" evidence="4">
    <location>
        <begin position="407"/>
        <end position="430"/>
    </location>
</feature>
<evidence type="ECO:0000256" key="1">
    <source>
        <dbReference type="ARBA" id="ARBA00009995"/>
    </source>
</evidence>
<keyword evidence="4" id="KW-0472">Membrane</keyword>
<dbReference type="Gene3D" id="3.40.50.2000">
    <property type="entry name" value="Glycogen Phosphorylase B"/>
    <property type="match status" value="2"/>
</dbReference>
<name>A0AAV8Z9Z6_9CUCU</name>
<dbReference type="SUPFAM" id="SSF53756">
    <property type="entry name" value="UDP-Glycosyltransferase/glycogen phosphorylase"/>
    <property type="match status" value="1"/>
</dbReference>
<dbReference type="InterPro" id="IPR050271">
    <property type="entry name" value="UDP-glycosyltransferase"/>
</dbReference>
<keyword evidence="2" id="KW-0328">Glycosyltransferase</keyword>
<dbReference type="PANTHER" id="PTHR48043:SF159">
    <property type="entry name" value="EG:EG0003.4 PROTEIN-RELATED"/>
    <property type="match status" value="1"/>
</dbReference>
<dbReference type="Proteomes" id="UP001162156">
    <property type="component" value="Unassembled WGS sequence"/>
</dbReference>